<evidence type="ECO:0000256" key="1">
    <source>
        <dbReference type="SAM" id="MobiDB-lite"/>
    </source>
</evidence>
<dbReference type="OrthoDB" id="4062651at2759"/>
<reference evidence="3" key="1">
    <citation type="journal article" date="2020" name="Stud. Mycol.">
        <title>101 Dothideomycetes genomes: a test case for predicting lifestyles and emergence of pathogens.</title>
        <authorList>
            <person name="Haridas S."/>
            <person name="Albert R."/>
            <person name="Binder M."/>
            <person name="Bloem J."/>
            <person name="Labutti K."/>
            <person name="Salamov A."/>
            <person name="Andreopoulos B."/>
            <person name="Baker S."/>
            <person name="Barry K."/>
            <person name="Bills G."/>
            <person name="Bluhm B."/>
            <person name="Cannon C."/>
            <person name="Castanera R."/>
            <person name="Culley D."/>
            <person name="Daum C."/>
            <person name="Ezra D."/>
            <person name="Gonzalez J."/>
            <person name="Henrissat B."/>
            <person name="Kuo A."/>
            <person name="Liang C."/>
            <person name="Lipzen A."/>
            <person name="Lutzoni F."/>
            <person name="Magnuson J."/>
            <person name="Mondo S."/>
            <person name="Nolan M."/>
            <person name="Ohm R."/>
            <person name="Pangilinan J."/>
            <person name="Park H.-J."/>
            <person name="Ramirez L."/>
            <person name="Alfaro M."/>
            <person name="Sun H."/>
            <person name="Tritt A."/>
            <person name="Yoshinaga Y."/>
            <person name="Zwiers L.-H."/>
            <person name="Turgeon B."/>
            <person name="Goodwin S."/>
            <person name="Spatafora J."/>
            <person name="Crous P."/>
            <person name="Grigoriev I."/>
        </authorList>
    </citation>
    <scope>NUCLEOTIDE SEQUENCE</scope>
    <source>
        <strain evidence="3">CBS 122367</strain>
    </source>
</reference>
<name>A0A6G1JN46_9PLEO</name>
<proteinExistence type="predicted"/>
<feature type="domain" description="Protein kinase" evidence="2">
    <location>
        <begin position="122"/>
        <end position="188"/>
    </location>
</feature>
<evidence type="ECO:0000313" key="4">
    <source>
        <dbReference type="Proteomes" id="UP000799291"/>
    </source>
</evidence>
<dbReference type="PROSITE" id="PS50011">
    <property type="entry name" value="PROTEIN_KINASE_DOM"/>
    <property type="match status" value="1"/>
</dbReference>
<sequence>MNDLAGRSVVASPAVRVSSVAVLGYDPLAFREFEQPESSNDINVLTKTLSRLQIVDDSSSSKPDNYRTSPITPQATLDPRPTADVKKANHGLERKMEVDLIREDWSGKGVHVDFQPSEQVPLKEGRFLGQGSVGVVYETIIRGHAFAWKRRFCRHRIGDAESKEIEILKKVSHHHIVKFAGSLRIGNF</sequence>
<evidence type="ECO:0000259" key="2">
    <source>
        <dbReference type="PROSITE" id="PS50011"/>
    </source>
</evidence>
<feature type="region of interest" description="Disordered" evidence="1">
    <location>
        <begin position="56"/>
        <end position="83"/>
    </location>
</feature>
<keyword evidence="4" id="KW-1185">Reference proteome</keyword>
<feature type="compositionally biased region" description="Polar residues" evidence="1">
    <location>
        <begin position="56"/>
        <end position="75"/>
    </location>
</feature>
<dbReference type="GO" id="GO:0005524">
    <property type="term" value="F:ATP binding"/>
    <property type="evidence" value="ECO:0007669"/>
    <property type="project" value="InterPro"/>
</dbReference>
<dbReference type="Proteomes" id="UP000799291">
    <property type="component" value="Unassembled WGS sequence"/>
</dbReference>
<organism evidence="3 4">
    <name type="scientific">Lentithecium fluviatile CBS 122367</name>
    <dbReference type="NCBI Taxonomy" id="1168545"/>
    <lineage>
        <taxon>Eukaryota</taxon>
        <taxon>Fungi</taxon>
        <taxon>Dikarya</taxon>
        <taxon>Ascomycota</taxon>
        <taxon>Pezizomycotina</taxon>
        <taxon>Dothideomycetes</taxon>
        <taxon>Pleosporomycetidae</taxon>
        <taxon>Pleosporales</taxon>
        <taxon>Massarineae</taxon>
        <taxon>Lentitheciaceae</taxon>
        <taxon>Lentithecium</taxon>
    </lineage>
</organism>
<gene>
    <name evidence="3" type="ORF">K458DRAFT_6380</name>
</gene>
<evidence type="ECO:0000313" key="3">
    <source>
        <dbReference type="EMBL" id="KAF2691848.1"/>
    </source>
</evidence>
<accession>A0A6G1JN46</accession>
<dbReference type="AlphaFoldDB" id="A0A6G1JN46"/>
<dbReference type="SUPFAM" id="SSF56112">
    <property type="entry name" value="Protein kinase-like (PK-like)"/>
    <property type="match status" value="1"/>
</dbReference>
<dbReference type="Gene3D" id="3.30.200.20">
    <property type="entry name" value="Phosphorylase Kinase, domain 1"/>
    <property type="match status" value="1"/>
</dbReference>
<dbReference type="InterPro" id="IPR011009">
    <property type="entry name" value="Kinase-like_dom_sf"/>
</dbReference>
<dbReference type="InterPro" id="IPR000719">
    <property type="entry name" value="Prot_kinase_dom"/>
</dbReference>
<protein>
    <recommendedName>
        <fullName evidence="2">Protein kinase domain-containing protein</fullName>
    </recommendedName>
</protein>
<dbReference type="EMBL" id="MU005569">
    <property type="protein sequence ID" value="KAF2691848.1"/>
    <property type="molecule type" value="Genomic_DNA"/>
</dbReference>
<dbReference type="GO" id="GO:0004672">
    <property type="term" value="F:protein kinase activity"/>
    <property type="evidence" value="ECO:0007669"/>
    <property type="project" value="InterPro"/>
</dbReference>